<evidence type="ECO:0000313" key="3">
    <source>
        <dbReference type="Proteomes" id="UP000318053"/>
    </source>
</evidence>
<keyword evidence="1" id="KW-0472">Membrane</keyword>
<dbReference type="AlphaFoldDB" id="A0A5C5YJN9"/>
<comment type="caution">
    <text evidence="2">The sequence shown here is derived from an EMBL/GenBank/DDBJ whole genome shotgun (WGS) entry which is preliminary data.</text>
</comment>
<keyword evidence="1" id="KW-1133">Transmembrane helix</keyword>
<name>A0A5C5YJN9_9BACT</name>
<dbReference type="Proteomes" id="UP000318053">
    <property type="component" value="Unassembled WGS sequence"/>
</dbReference>
<proteinExistence type="predicted"/>
<protein>
    <submittedName>
        <fullName evidence="2">Uncharacterized protein</fullName>
    </submittedName>
</protein>
<keyword evidence="3" id="KW-1185">Reference proteome</keyword>
<accession>A0A5C5YJN9</accession>
<evidence type="ECO:0000313" key="2">
    <source>
        <dbReference type="EMBL" id="TWT75052.1"/>
    </source>
</evidence>
<evidence type="ECO:0000256" key="1">
    <source>
        <dbReference type="SAM" id="Phobius"/>
    </source>
</evidence>
<sequence length="62" mass="7242">MEQLKGLWRDTWWLWCLFGVISVVLAASTSWVVLVVLPCLSVSFCYFAYIRYDENGNEKGDY</sequence>
<keyword evidence="1" id="KW-0812">Transmembrane</keyword>
<organism evidence="2 3">
    <name type="scientific">Allorhodopirellula solitaria</name>
    <dbReference type="NCBI Taxonomy" id="2527987"/>
    <lineage>
        <taxon>Bacteria</taxon>
        <taxon>Pseudomonadati</taxon>
        <taxon>Planctomycetota</taxon>
        <taxon>Planctomycetia</taxon>
        <taxon>Pirellulales</taxon>
        <taxon>Pirellulaceae</taxon>
        <taxon>Allorhodopirellula</taxon>
    </lineage>
</organism>
<feature type="transmembrane region" description="Helical" evidence="1">
    <location>
        <begin position="12"/>
        <end position="37"/>
    </location>
</feature>
<dbReference type="EMBL" id="SJPK01000001">
    <property type="protein sequence ID" value="TWT75052.1"/>
    <property type="molecule type" value="Genomic_DNA"/>
</dbReference>
<reference evidence="2 3" key="1">
    <citation type="submission" date="2019-02" db="EMBL/GenBank/DDBJ databases">
        <title>Deep-cultivation of Planctomycetes and their phenomic and genomic characterization uncovers novel biology.</title>
        <authorList>
            <person name="Wiegand S."/>
            <person name="Jogler M."/>
            <person name="Boedeker C."/>
            <person name="Pinto D."/>
            <person name="Vollmers J."/>
            <person name="Rivas-Marin E."/>
            <person name="Kohn T."/>
            <person name="Peeters S.H."/>
            <person name="Heuer A."/>
            <person name="Rast P."/>
            <person name="Oberbeckmann S."/>
            <person name="Bunk B."/>
            <person name="Jeske O."/>
            <person name="Meyerdierks A."/>
            <person name="Storesund J.E."/>
            <person name="Kallscheuer N."/>
            <person name="Luecker S."/>
            <person name="Lage O.M."/>
            <person name="Pohl T."/>
            <person name="Merkel B.J."/>
            <person name="Hornburger P."/>
            <person name="Mueller R.-W."/>
            <person name="Bruemmer F."/>
            <person name="Labrenz M."/>
            <person name="Spormann A.M."/>
            <person name="Op Den Camp H."/>
            <person name="Overmann J."/>
            <person name="Amann R."/>
            <person name="Jetten M.S.M."/>
            <person name="Mascher T."/>
            <person name="Medema M.H."/>
            <person name="Devos D.P."/>
            <person name="Kaster A.-K."/>
            <person name="Ovreas L."/>
            <person name="Rohde M."/>
            <person name="Galperin M.Y."/>
            <person name="Jogler C."/>
        </authorList>
    </citation>
    <scope>NUCLEOTIDE SEQUENCE [LARGE SCALE GENOMIC DNA]</scope>
    <source>
        <strain evidence="2 3">CA85</strain>
    </source>
</reference>
<gene>
    <name evidence="2" type="ORF">CA85_03400</name>
</gene>